<dbReference type="Proteomes" id="UP000177960">
    <property type="component" value="Unassembled WGS sequence"/>
</dbReference>
<dbReference type="InterPro" id="IPR035093">
    <property type="entry name" value="RelE/ParE_toxin_dom_sf"/>
</dbReference>
<dbReference type="SUPFAM" id="SSF143011">
    <property type="entry name" value="RelE-like"/>
    <property type="match status" value="1"/>
</dbReference>
<evidence type="ECO:0000313" key="2">
    <source>
        <dbReference type="Proteomes" id="UP000177960"/>
    </source>
</evidence>
<dbReference type="Gene3D" id="3.30.2310.20">
    <property type="entry name" value="RelE-like"/>
    <property type="match status" value="1"/>
</dbReference>
<reference evidence="1 2" key="1">
    <citation type="journal article" date="2016" name="Nat. Commun.">
        <title>Thousands of microbial genomes shed light on interconnected biogeochemical processes in an aquifer system.</title>
        <authorList>
            <person name="Anantharaman K."/>
            <person name="Brown C.T."/>
            <person name="Hug L.A."/>
            <person name="Sharon I."/>
            <person name="Castelle C.J."/>
            <person name="Probst A.J."/>
            <person name="Thomas B.C."/>
            <person name="Singh A."/>
            <person name="Wilkins M.J."/>
            <person name="Karaoz U."/>
            <person name="Brodie E.L."/>
            <person name="Williams K.H."/>
            <person name="Hubbard S.S."/>
            <person name="Banfield J.F."/>
        </authorList>
    </citation>
    <scope>NUCLEOTIDE SEQUENCE [LARGE SCALE GENOMIC DNA]</scope>
</reference>
<name>A0A1G1ZHR1_9BACT</name>
<dbReference type="InterPro" id="IPR052747">
    <property type="entry name" value="TA_system_RelE_toxin"/>
</dbReference>
<protein>
    <recommendedName>
        <fullName evidence="3">Addiction module toxin RelE</fullName>
    </recommendedName>
</protein>
<accession>A0A1G1ZHR1</accession>
<comment type="caution">
    <text evidence="1">The sequence shown here is derived from an EMBL/GenBank/DDBJ whole genome shotgun (WGS) entry which is preliminary data.</text>
</comment>
<evidence type="ECO:0000313" key="1">
    <source>
        <dbReference type="EMBL" id="OGY64102.1"/>
    </source>
</evidence>
<dbReference type="STRING" id="1798404.A3B92_00975"/>
<gene>
    <name evidence="1" type="ORF">A3B92_00975</name>
</gene>
<organism evidence="1 2">
    <name type="scientific">Candidatus Harrisonbacteria bacterium RIFCSPHIGHO2_02_FULL_42_16</name>
    <dbReference type="NCBI Taxonomy" id="1798404"/>
    <lineage>
        <taxon>Bacteria</taxon>
        <taxon>Candidatus Harrisoniibacteriota</taxon>
    </lineage>
</organism>
<sequence>MDKIEKALNKLSEKEKEAIKEILTQLQTGSFKNLDIKKLKGRNDIFRARKGKIRIIYAIDKNKETRILAIERCSEKTYKNL</sequence>
<dbReference type="PANTHER" id="PTHR38813">
    <property type="match status" value="1"/>
</dbReference>
<proteinExistence type="predicted"/>
<dbReference type="AlphaFoldDB" id="A0A1G1ZHR1"/>
<evidence type="ECO:0008006" key="3">
    <source>
        <dbReference type="Google" id="ProtNLM"/>
    </source>
</evidence>
<dbReference type="PANTHER" id="PTHR38813:SF1">
    <property type="entry name" value="TOXIN RELE1-RELATED"/>
    <property type="match status" value="1"/>
</dbReference>
<dbReference type="EMBL" id="MHJG01000009">
    <property type="protein sequence ID" value="OGY64102.1"/>
    <property type="molecule type" value="Genomic_DNA"/>
</dbReference>